<evidence type="ECO:0000256" key="4">
    <source>
        <dbReference type="ARBA" id="ARBA00044746"/>
    </source>
</evidence>
<protein>
    <recommendedName>
        <fullName evidence="5">Ataxin-10 homolog</fullName>
    </recommendedName>
</protein>
<evidence type="ECO:0000259" key="7">
    <source>
        <dbReference type="Pfam" id="PF09759"/>
    </source>
</evidence>
<reference evidence="8 9" key="1">
    <citation type="journal article" date="2018" name="IMA Fungus">
        <title>IMA Genome-F 9: Draft genome sequence of Annulohypoxylon stygium, Aspergillus mulundensis, Berkeleyomyces basicola (syn. Thielaviopsis basicola), Ceratocystis smalleyi, two Cercospora beticola strains, Coleophoma cylindrospora, Fusarium fracticaudum, Phialophora cf. hyalina, and Morchella septimelata.</title>
        <authorList>
            <person name="Wingfield B.D."/>
            <person name="Bills G.F."/>
            <person name="Dong Y."/>
            <person name="Huang W."/>
            <person name="Nel W.J."/>
            <person name="Swalarsk-Parry B.S."/>
            <person name="Vaghefi N."/>
            <person name="Wilken P.M."/>
            <person name="An Z."/>
            <person name="de Beer Z.W."/>
            <person name="De Vos L."/>
            <person name="Chen L."/>
            <person name="Duong T.A."/>
            <person name="Gao Y."/>
            <person name="Hammerbacher A."/>
            <person name="Kikkert J.R."/>
            <person name="Li Y."/>
            <person name="Li H."/>
            <person name="Li K."/>
            <person name="Li Q."/>
            <person name="Liu X."/>
            <person name="Ma X."/>
            <person name="Naidoo K."/>
            <person name="Pethybridge S.J."/>
            <person name="Sun J."/>
            <person name="Steenkamp E.T."/>
            <person name="van der Nest M.A."/>
            <person name="van Wyk S."/>
            <person name="Wingfield M.J."/>
            <person name="Xiong C."/>
            <person name="Yue Q."/>
            <person name="Zhang X."/>
        </authorList>
    </citation>
    <scope>NUCLEOTIDE SEQUENCE [LARGE SCALE GENOMIC DNA]</scope>
    <source>
        <strain evidence="8 9">BP 5553</strain>
    </source>
</reference>
<dbReference type="InterPro" id="IPR019156">
    <property type="entry name" value="Ataxin-10_domain"/>
</dbReference>
<feature type="region of interest" description="Disordered" evidence="6">
    <location>
        <begin position="725"/>
        <end position="777"/>
    </location>
</feature>
<dbReference type="EMBL" id="NPIC01000003">
    <property type="protein sequence ID" value="RDL36975.1"/>
    <property type="molecule type" value="Genomic_DNA"/>
</dbReference>
<sequence>MHCNECGHPLPSVRDTSTICSKCKTPVATWWDETSQTFRTNREILLPYSPTSSLDSSRGDNITQRGNTQTIEERAFSTALIMIEAHFEKMRGPGFKVMLEVKKMVAQTLDRSLNKANVRERLAKNVDIWMRLQKIFNLAVPSLVQRSLRESYTEAGIPNGLDVPESATLILKNYESLREDLHFLNNLLVISRNMLAIKETAQEICAAVQFDKAVQKLIILCVNVTSKGYDGENVTDMDRARLLEITELYKKLLVTCLQHTHNWTMGNDRFKMSFWFEMLFDNDLRNDAIHEMPPDDLNVEKVYEEVKNWLRRHNKKDALATELLDKYTADVPSGQTAGLLPMLPDEGDACFTGEPTTPVWNADLDDKCEQDRLYARVSHEIDVWWKRVRDANYDGWVVPMETVEGAIERAETCKENAMHRFMPREEDHDHHYAHDEQYEHHERHGGGIDDHDEVDARSIQGDDGEEDDGEEEEEEDDDDSYVEGPLRGLLTEIPNILDTKQIEALHMTVKACIVDSMGSGLTPAGENLQKTRCKMFLALDCGKNLLREMLVFIAVWEQTDQQFIFQITAQIVESFHHNALLPYAWNSLRILKDIVSPAQTVLLRLINYMFRARKDSPIYDDLKDYNRDAKLIHFLYNYFRCRVVPDCLALLYAQAQIRQNKCHPSDFPVDLWDMERAKDGLSQYLDFISVIAEIQEMRHLLIEWECAYELISLLKALEAGVARKSLDERSLPGPSRRTPGGQPSGSTTPIVERPYDEQVQNQSPHPPPHLPPMHDTPHKFPWSGVKIQILIILTSLLAPTNPRRNGPGNPIVQRQLLDRAGIMPLLNCCVYDGHNEYLKERATLAIKFVMEGCEEAQKFVRDLVPVKQAQAQAQVKAQAEVKQKQSTSAGLGSSSQNGETSVRGIQDAAEAAAAELARKVEAMRAGRDILTENKNVIEKAKNVLRAQGHVVEGDDEAKRILGHSMVAEAVKGKENGKGKGKNKK</sequence>
<keyword evidence="9" id="KW-1185">Reference proteome</keyword>
<keyword evidence="3" id="KW-0131">Cell cycle</keyword>
<comment type="function">
    <text evidence="4">May play a role in the regulation of cytokinesis.</text>
</comment>
<feature type="compositionally biased region" description="Basic and acidic residues" evidence="6">
    <location>
        <begin position="437"/>
        <end position="449"/>
    </location>
</feature>
<dbReference type="GO" id="GO:0051301">
    <property type="term" value="P:cell division"/>
    <property type="evidence" value="ECO:0007669"/>
    <property type="project" value="UniProtKB-KW"/>
</dbReference>
<accession>A0A370TN79</accession>
<name>A0A370TN79_9HELO</name>
<feature type="compositionally biased region" description="Acidic residues" evidence="6">
    <location>
        <begin position="462"/>
        <end position="481"/>
    </location>
</feature>
<comment type="caution">
    <text evidence="8">The sequence shown here is derived from an EMBL/GenBank/DDBJ whole genome shotgun (WGS) entry which is preliminary data.</text>
</comment>
<evidence type="ECO:0000256" key="6">
    <source>
        <dbReference type="SAM" id="MobiDB-lite"/>
    </source>
</evidence>
<keyword evidence="2" id="KW-0132">Cell division</keyword>
<evidence type="ECO:0000256" key="3">
    <source>
        <dbReference type="ARBA" id="ARBA00023306"/>
    </source>
</evidence>
<dbReference type="OrthoDB" id="379794at2759"/>
<dbReference type="STRING" id="2656787.A0A370TN79"/>
<dbReference type="PANTHER" id="PTHR13255:SF0">
    <property type="entry name" value="ATAXIN-10"/>
    <property type="match status" value="1"/>
</dbReference>
<evidence type="ECO:0000313" key="9">
    <source>
        <dbReference type="Proteomes" id="UP000254866"/>
    </source>
</evidence>
<organism evidence="8 9">
    <name type="scientific">Venustampulla echinocandica</name>
    <dbReference type="NCBI Taxonomy" id="2656787"/>
    <lineage>
        <taxon>Eukaryota</taxon>
        <taxon>Fungi</taxon>
        <taxon>Dikarya</taxon>
        <taxon>Ascomycota</taxon>
        <taxon>Pezizomycotina</taxon>
        <taxon>Leotiomycetes</taxon>
        <taxon>Helotiales</taxon>
        <taxon>Pleuroascaceae</taxon>
        <taxon>Venustampulla</taxon>
    </lineage>
</organism>
<dbReference type="RefSeq" id="XP_031869631.1">
    <property type="nucleotide sequence ID" value="XM_032013031.1"/>
</dbReference>
<dbReference type="Pfam" id="PF09759">
    <property type="entry name" value="Atx10homo_assoc"/>
    <property type="match status" value="1"/>
</dbReference>
<dbReference type="PANTHER" id="PTHR13255">
    <property type="entry name" value="ATAXIN-10"/>
    <property type="match status" value="1"/>
</dbReference>
<dbReference type="AlphaFoldDB" id="A0A370TN79"/>
<gene>
    <name evidence="8" type="ORF">BP5553_04408</name>
</gene>
<comment type="similarity">
    <text evidence="1">Belongs to the ataxin-10 family.</text>
</comment>
<dbReference type="Proteomes" id="UP000254866">
    <property type="component" value="Unassembled WGS sequence"/>
</dbReference>
<dbReference type="GeneID" id="43597257"/>
<dbReference type="InterPro" id="IPR051374">
    <property type="entry name" value="Ataxin-10/CTR86_families"/>
</dbReference>
<proteinExistence type="inferred from homology"/>
<evidence type="ECO:0000313" key="8">
    <source>
        <dbReference type="EMBL" id="RDL36975.1"/>
    </source>
</evidence>
<evidence type="ECO:0000256" key="5">
    <source>
        <dbReference type="ARBA" id="ARBA00044801"/>
    </source>
</evidence>
<dbReference type="GO" id="GO:0005829">
    <property type="term" value="C:cytosol"/>
    <property type="evidence" value="ECO:0007669"/>
    <property type="project" value="TreeGrafter"/>
</dbReference>
<evidence type="ECO:0000256" key="1">
    <source>
        <dbReference type="ARBA" id="ARBA00008384"/>
    </source>
</evidence>
<evidence type="ECO:0000256" key="2">
    <source>
        <dbReference type="ARBA" id="ARBA00022618"/>
    </source>
</evidence>
<feature type="domain" description="Ataxin-10" evidence="7">
    <location>
        <begin position="809"/>
        <end position="886"/>
    </location>
</feature>
<feature type="region of interest" description="Disordered" evidence="6">
    <location>
        <begin position="437"/>
        <end position="484"/>
    </location>
</feature>